<dbReference type="SUPFAM" id="SSF74788">
    <property type="entry name" value="Cullin repeat-like"/>
    <property type="match status" value="1"/>
</dbReference>
<dbReference type="InterPro" id="IPR045093">
    <property type="entry name" value="Cullin"/>
</dbReference>
<dbReference type="Pfam" id="PF00888">
    <property type="entry name" value="Cullin"/>
    <property type="match status" value="1"/>
</dbReference>
<dbReference type="SMART" id="SM00884">
    <property type="entry name" value="Cullin_Nedd8"/>
    <property type="match status" value="1"/>
</dbReference>
<dbReference type="FunFam" id="4.10.1030.10:FF:000002">
    <property type="entry name" value="cullin homolog 1"/>
    <property type="match status" value="1"/>
</dbReference>
<proteinExistence type="inferred from homology"/>
<dbReference type="SMART" id="SM00182">
    <property type="entry name" value="CULLIN"/>
    <property type="match status" value="1"/>
</dbReference>
<dbReference type="PROSITE" id="PS50069">
    <property type="entry name" value="CULLIN_2"/>
    <property type="match status" value="1"/>
</dbReference>
<evidence type="ECO:0000259" key="8">
    <source>
        <dbReference type="PROSITE" id="PS50069"/>
    </source>
</evidence>
<dbReference type="Gene3D" id="1.20.1310.10">
    <property type="entry name" value="Cullin Repeats"/>
    <property type="match status" value="4"/>
</dbReference>
<evidence type="ECO:0000313" key="9">
    <source>
        <dbReference type="EMBL" id="TIA90432.1"/>
    </source>
</evidence>
<dbReference type="SUPFAM" id="SSF75632">
    <property type="entry name" value="Cullin homology domain"/>
    <property type="match status" value="1"/>
</dbReference>
<dbReference type="FunFam" id="1.20.1310.10:FF:000011">
    <property type="entry name" value="Cullin 1"/>
    <property type="match status" value="1"/>
</dbReference>
<feature type="domain" description="Cullin family profile" evidence="8">
    <location>
        <begin position="459"/>
        <end position="690"/>
    </location>
</feature>
<dbReference type="EMBL" id="SPNW01000019">
    <property type="protein sequence ID" value="TIA90432.1"/>
    <property type="molecule type" value="Genomic_DNA"/>
</dbReference>
<keyword evidence="10" id="KW-1185">Reference proteome</keyword>
<dbReference type="InterPro" id="IPR019559">
    <property type="entry name" value="Cullin_neddylation_domain"/>
</dbReference>
<dbReference type="GO" id="GO:0019005">
    <property type="term" value="C:SCF ubiquitin ligase complex"/>
    <property type="evidence" value="ECO:0007669"/>
    <property type="project" value="UniProtKB-ARBA"/>
</dbReference>
<dbReference type="Gene3D" id="4.10.1030.10">
    <property type="entry name" value="Ring Box Chain A, domain 5"/>
    <property type="match status" value="1"/>
</dbReference>
<dbReference type="OrthoDB" id="27073at2759"/>
<dbReference type="InterPro" id="IPR001373">
    <property type="entry name" value="Cullin_N"/>
</dbReference>
<protein>
    <recommendedName>
        <fullName evidence="8">Cullin family profile domain-containing protein</fullName>
    </recommendedName>
</protein>
<evidence type="ECO:0000256" key="5">
    <source>
        <dbReference type="ARBA" id="ARBA00022843"/>
    </source>
</evidence>
<gene>
    <name evidence="9" type="ORF">E3P99_01575</name>
</gene>
<evidence type="ECO:0000256" key="4">
    <source>
        <dbReference type="ARBA" id="ARBA00022786"/>
    </source>
</evidence>
<comment type="pathway">
    <text evidence="1">Protein modification; protein ubiquitination.</text>
</comment>
<dbReference type="Pfam" id="PF26557">
    <property type="entry name" value="Cullin_AB"/>
    <property type="match status" value="1"/>
</dbReference>
<dbReference type="InterPro" id="IPR036317">
    <property type="entry name" value="Cullin_homology_sf"/>
</dbReference>
<evidence type="ECO:0000256" key="2">
    <source>
        <dbReference type="ARBA" id="ARBA00006019"/>
    </source>
</evidence>
<keyword evidence="3" id="KW-1017">Isopeptide bond</keyword>
<dbReference type="InterPro" id="IPR016159">
    <property type="entry name" value="Cullin_repeat-like_dom_sf"/>
</dbReference>
<dbReference type="GO" id="GO:0031146">
    <property type="term" value="P:SCF-dependent proteasomal ubiquitin-dependent protein catabolic process"/>
    <property type="evidence" value="ECO:0007669"/>
    <property type="project" value="UniProtKB-ARBA"/>
</dbReference>
<dbReference type="FunFam" id="1.10.10.10:FF:000014">
    <property type="entry name" value="Cullin 1"/>
    <property type="match status" value="1"/>
</dbReference>
<dbReference type="SUPFAM" id="SSF46785">
    <property type="entry name" value="Winged helix' DNA-binding domain"/>
    <property type="match status" value="1"/>
</dbReference>
<reference evidence="9 10" key="1">
    <citation type="submission" date="2019-03" db="EMBL/GenBank/DDBJ databases">
        <title>Sequencing 23 genomes of Wallemia ichthyophaga.</title>
        <authorList>
            <person name="Gostincar C."/>
        </authorList>
    </citation>
    <scope>NUCLEOTIDE SEQUENCE [LARGE SCALE GENOMIC DNA]</scope>
    <source>
        <strain evidence="9 10">EXF-5753</strain>
    </source>
</reference>
<dbReference type="FunFam" id="1.20.1310.10:FF:000029">
    <property type="entry name" value="Cullin homolog 1"/>
    <property type="match status" value="1"/>
</dbReference>
<dbReference type="AlphaFoldDB" id="A0A4T0FPH1"/>
<accession>A0A4T0FPH1</accession>
<comment type="similarity">
    <text evidence="2 6 7">Belongs to the cullin family.</text>
</comment>
<name>A0A4T0FPH1_9BASI</name>
<evidence type="ECO:0000256" key="3">
    <source>
        <dbReference type="ARBA" id="ARBA00022499"/>
    </source>
</evidence>
<dbReference type="GO" id="GO:0031625">
    <property type="term" value="F:ubiquitin protein ligase binding"/>
    <property type="evidence" value="ECO:0007669"/>
    <property type="project" value="InterPro"/>
</dbReference>
<evidence type="ECO:0000256" key="1">
    <source>
        <dbReference type="ARBA" id="ARBA00004906"/>
    </source>
</evidence>
<sequence length="810" mass="92617">MSSWSSKPVNKNEQIAVPPASDLKSTWAFLEDGIDHIMTRLRDGMTYSKYMSLYTTSYNYCTSSRMHNQTEPLGTGRTAGANLMGSDLYSNLIKYLTSHLKSVKEHSDPLYDLQLLQFYASEWDRFTTAASYVDRLFSYLNKHWVKREKDEGRKNVYNVYTLALVQWRSCFFLPVQDQHSKLVSALLKQIEKQRNGETVETTLINKVIESLVSLGLDEIDSSKQNLEIYQDHFETPFIHATQLYYKTESEAFVAANSVTDYLKKCEERLSEEEARVDVYLHASSRTRLISACEKALISDHIEIMKEEFVNLLEYDKEEDLTRIYTLLARVDGLDFLRKKFEEHVKRTGLAAIEKVYGNAEVAPKKEKGAAKEESGVKAEEDIKVKTEGSKVKKEGAKNASEKGDLEPKAYVDALLEVHRKCSLTVKNAFKAEAGFSAALDKACREVVNRNAATGTSTTKSPELIAKHADSLLKKGNKQTEEAELEHALNQVMTLFKYIEDKDVFQKFYTKMLAKRLVSSTSASDDGESSMIGKLKDACGFEYTNKLQRMFTDISISKELTNSFNERMSQTHDASDLGVDFDVKVLATNFWPMNPLNTQFNVPAELQATYERFNKYYNSQHSGRKLTWLYNSSKNELKTSHLSQPYIFLCSTFQLSILVQYNEHDSLRYDELKAATNLSDFLLKQTLATLVKSKVLLQDEETYDLNFNFKSKKIRVQLSQPIKADAKQESSDVLKTVDEDRKFEIQAAVVRIMKARKTLKYQNLIQEVISIVQSRFSPKVSDIKKAIEALLEKDYLERNLEAGRDVFNYVA</sequence>
<dbReference type="InterPro" id="IPR016158">
    <property type="entry name" value="Cullin_homology"/>
</dbReference>
<keyword evidence="5" id="KW-0832">Ubl conjugation</keyword>
<dbReference type="InterPro" id="IPR059120">
    <property type="entry name" value="Cullin-like_AB"/>
</dbReference>
<evidence type="ECO:0000256" key="7">
    <source>
        <dbReference type="RuleBase" id="RU003829"/>
    </source>
</evidence>
<dbReference type="Gene3D" id="1.10.10.10">
    <property type="entry name" value="Winged helix-like DNA-binding domain superfamily/Winged helix DNA-binding domain"/>
    <property type="match status" value="2"/>
</dbReference>
<dbReference type="PANTHER" id="PTHR11932">
    <property type="entry name" value="CULLIN"/>
    <property type="match status" value="1"/>
</dbReference>
<dbReference type="Proteomes" id="UP000310189">
    <property type="component" value="Unassembled WGS sequence"/>
</dbReference>
<evidence type="ECO:0000313" key="10">
    <source>
        <dbReference type="Proteomes" id="UP000310189"/>
    </source>
</evidence>
<keyword evidence="4" id="KW-0833">Ubl conjugation pathway</keyword>
<dbReference type="FunFam" id="1.20.1310.10:FF:000007">
    <property type="entry name" value="Cullin 1"/>
    <property type="match status" value="1"/>
</dbReference>
<dbReference type="Pfam" id="PF10557">
    <property type="entry name" value="Cullin_Nedd8"/>
    <property type="match status" value="1"/>
</dbReference>
<comment type="caution">
    <text evidence="9">The sequence shown here is derived from an EMBL/GenBank/DDBJ whole genome shotgun (WGS) entry which is preliminary data.</text>
</comment>
<evidence type="ECO:0000256" key="6">
    <source>
        <dbReference type="PROSITE-ProRule" id="PRU00330"/>
    </source>
</evidence>
<organism evidence="9 10">
    <name type="scientific">Wallemia hederae</name>
    <dbReference type="NCBI Taxonomy" id="1540922"/>
    <lineage>
        <taxon>Eukaryota</taxon>
        <taxon>Fungi</taxon>
        <taxon>Dikarya</taxon>
        <taxon>Basidiomycota</taxon>
        <taxon>Wallemiomycotina</taxon>
        <taxon>Wallemiomycetes</taxon>
        <taxon>Wallemiales</taxon>
        <taxon>Wallemiaceae</taxon>
        <taxon>Wallemia</taxon>
    </lineage>
</organism>
<dbReference type="InterPro" id="IPR036388">
    <property type="entry name" value="WH-like_DNA-bd_sf"/>
</dbReference>
<dbReference type="InterPro" id="IPR036390">
    <property type="entry name" value="WH_DNA-bd_sf"/>
</dbReference>